<gene>
    <name evidence="1" type="ORF">CTB96_11780</name>
</gene>
<keyword evidence="2" id="KW-1185">Reference proteome</keyword>
<proteinExistence type="predicted"/>
<name>A0A317ZLN1_9MICO</name>
<evidence type="ECO:0000313" key="2">
    <source>
        <dbReference type="Proteomes" id="UP000246722"/>
    </source>
</evidence>
<dbReference type="AlphaFoldDB" id="A0A317ZLN1"/>
<dbReference type="Pfam" id="PF13416">
    <property type="entry name" value="SBP_bac_8"/>
    <property type="match status" value="1"/>
</dbReference>
<dbReference type="InterPro" id="IPR006059">
    <property type="entry name" value="SBP"/>
</dbReference>
<dbReference type="SUPFAM" id="SSF53850">
    <property type="entry name" value="Periplasmic binding protein-like II"/>
    <property type="match status" value="1"/>
</dbReference>
<dbReference type="PANTHER" id="PTHR43649">
    <property type="entry name" value="ARABINOSE-BINDING PROTEIN-RELATED"/>
    <property type="match status" value="1"/>
</dbReference>
<dbReference type="Gene3D" id="3.40.190.10">
    <property type="entry name" value="Periplasmic binding protein-like II"/>
    <property type="match status" value="2"/>
</dbReference>
<dbReference type="EMBL" id="QHLY01000012">
    <property type="protein sequence ID" value="PXA67410.1"/>
    <property type="molecule type" value="Genomic_DNA"/>
</dbReference>
<dbReference type="PANTHER" id="PTHR43649:SF13">
    <property type="entry name" value="CARBOHYDRATE ABC TRANSPORTER SUBSTRATE-BINDING PROTEIN"/>
    <property type="match status" value="1"/>
</dbReference>
<accession>A0A317ZLN1</accession>
<reference evidence="1 2" key="1">
    <citation type="submission" date="2018-05" db="EMBL/GenBank/DDBJ databases">
        <title>Genetic diversity of glacier-inhabiting Cryobacterium bacteria in China and description of Cryobacterium mengkeensis sp. nov. and Arthrobacter glacialis sp. nov.</title>
        <authorList>
            <person name="Liu Q."/>
            <person name="Xin Y.-H."/>
        </authorList>
    </citation>
    <scope>NUCLEOTIDE SEQUENCE [LARGE SCALE GENOMIC DNA]</scope>
    <source>
        <strain evidence="1 2">SK-1</strain>
    </source>
</reference>
<evidence type="ECO:0000313" key="1">
    <source>
        <dbReference type="EMBL" id="PXA67410.1"/>
    </source>
</evidence>
<protein>
    <submittedName>
        <fullName evidence="1">Sugar ABC transporter substrate-binding protein</fullName>
    </submittedName>
</protein>
<dbReference type="InterPro" id="IPR050490">
    <property type="entry name" value="Bact_solute-bd_prot1"/>
</dbReference>
<organism evidence="1 2">
    <name type="scientific">Cryobacterium arcticum</name>
    <dbReference type="NCBI Taxonomy" id="670052"/>
    <lineage>
        <taxon>Bacteria</taxon>
        <taxon>Bacillati</taxon>
        <taxon>Actinomycetota</taxon>
        <taxon>Actinomycetes</taxon>
        <taxon>Micrococcales</taxon>
        <taxon>Microbacteriaceae</taxon>
        <taxon>Cryobacterium</taxon>
    </lineage>
</organism>
<dbReference type="Proteomes" id="UP000246722">
    <property type="component" value="Unassembled WGS sequence"/>
</dbReference>
<dbReference type="OrthoDB" id="3495561at2"/>
<sequence length="444" mass="47775">MHSSTRIPGSSRHTGSRRTRRLLAAAATSAAMVVALGACSSGGNSGGAESRGDINIWYSNNENEVAWGKQMVEAWNADHPDEQIKAQEIPAGKSSEEVIGAAITAGNAPCLVFNTAPVAVPQFQKQGGLVDLSSFEDGDAYIEERTGDLADQYQSDDGKFYQMPWKSNPVMLFYNKDIFAAAGLDPENPELATYDEFTATARTLVSSGAAEYAIYPSPTSQFFQSWFDFYPTYAAETGGSLFIEDGEATFNSPEGVAVGEFWKTLYAEGLAGKEQYQGDSFADGKAAMSSAGPWAVSVYKDAVNWGAVTFPTTDGTAADEAYTFSDAKNVGLFSACENQATAWDVLKFATSKEQDGQLLELTGQMPLREDLTEAYPDYFAANPAYEQFGDQASRTVEVPQVNNSVAAWQAFRDSWTKNVITGEGEVADAFDAAADKVNELIAQP</sequence>
<dbReference type="RefSeq" id="WP_110127094.1">
    <property type="nucleotide sequence ID" value="NZ_QHLY01000012.1"/>
</dbReference>
<comment type="caution">
    <text evidence="1">The sequence shown here is derived from an EMBL/GenBank/DDBJ whole genome shotgun (WGS) entry which is preliminary data.</text>
</comment>